<reference evidence="1" key="1">
    <citation type="submission" date="2019-04" db="EMBL/GenBank/DDBJ databases">
        <title>Friends and foes A comparative genomics study of 23 Aspergillus species from section Flavi.</title>
        <authorList>
            <consortium name="DOE Joint Genome Institute"/>
            <person name="Kjaerbolling I."/>
            <person name="Vesth T."/>
            <person name="Frisvad J.C."/>
            <person name="Nybo J.L."/>
            <person name="Theobald S."/>
            <person name="Kildgaard S."/>
            <person name="Isbrandt T."/>
            <person name="Kuo A."/>
            <person name="Sato A."/>
            <person name="Lyhne E.K."/>
            <person name="Kogle M.E."/>
            <person name="Wiebenga A."/>
            <person name="Kun R.S."/>
            <person name="Lubbers R.J."/>
            <person name="Makela M.R."/>
            <person name="Barry K."/>
            <person name="Chovatia M."/>
            <person name="Clum A."/>
            <person name="Daum C."/>
            <person name="Haridas S."/>
            <person name="He G."/>
            <person name="LaButti K."/>
            <person name="Lipzen A."/>
            <person name="Mondo S."/>
            <person name="Riley R."/>
            <person name="Salamov A."/>
            <person name="Simmons B.A."/>
            <person name="Magnuson J.K."/>
            <person name="Henrissat B."/>
            <person name="Mortensen U.H."/>
            <person name="Larsen T.O."/>
            <person name="Devries R.P."/>
            <person name="Grigoriev I.V."/>
            <person name="Machida M."/>
            <person name="Baker S.E."/>
            <person name="Andersen M.R."/>
        </authorList>
    </citation>
    <scope>NUCLEOTIDE SEQUENCE [LARGE SCALE GENOMIC DNA]</scope>
    <source>
        <strain evidence="1">CBS 121.62</strain>
    </source>
</reference>
<name>A0A5N6HDC6_ASPFL</name>
<sequence>MPYSHLQALISNHARYSYRLTLSHSGLLHFHYRTSADLVRTWSFGYISGLGKTLGQ</sequence>
<accession>A0A5N6HDC6</accession>
<evidence type="ECO:0000313" key="1">
    <source>
        <dbReference type="EMBL" id="KAB8252077.1"/>
    </source>
</evidence>
<gene>
    <name evidence="1" type="ORF">BDV35DRAFT_336719</name>
</gene>
<dbReference type="Proteomes" id="UP000325434">
    <property type="component" value="Unassembled WGS sequence"/>
</dbReference>
<protein>
    <submittedName>
        <fullName evidence="1">Uncharacterized protein</fullName>
    </submittedName>
</protein>
<dbReference type="EMBL" id="ML734556">
    <property type="protein sequence ID" value="KAB8252077.1"/>
    <property type="molecule type" value="Genomic_DNA"/>
</dbReference>
<proteinExistence type="predicted"/>
<organism evidence="1">
    <name type="scientific">Aspergillus flavus</name>
    <dbReference type="NCBI Taxonomy" id="5059"/>
    <lineage>
        <taxon>Eukaryota</taxon>
        <taxon>Fungi</taxon>
        <taxon>Dikarya</taxon>
        <taxon>Ascomycota</taxon>
        <taxon>Pezizomycotina</taxon>
        <taxon>Eurotiomycetes</taxon>
        <taxon>Eurotiomycetidae</taxon>
        <taxon>Eurotiales</taxon>
        <taxon>Aspergillaceae</taxon>
        <taxon>Aspergillus</taxon>
        <taxon>Aspergillus subgen. Circumdati</taxon>
    </lineage>
</organism>
<dbReference type="AlphaFoldDB" id="A0A5N6HDC6"/>